<dbReference type="Pfam" id="PF00072">
    <property type="entry name" value="Response_reg"/>
    <property type="match status" value="1"/>
</dbReference>
<dbReference type="InterPro" id="IPR050595">
    <property type="entry name" value="Bact_response_regulator"/>
</dbReference>
<dbReference type="PANTHER" id="PTHR44591">
    <property type="entry name" value="STRESS RESPONSE REGULATOR PROTEIN 1"/>
    <property type="match status" value="1"/>
</dbReference>
<evidence type="ECO:0000313" key="7">
    <source>
        <dbReference type="Proteomes" id="UP000439113"/>
    </source>
</evidence>
<evidence type="ECO:0000256" key="3">
    <source>
        <dbReference type="ARBA" id="ARBA00023163"/>
    </source>
</evidence>
<keyword evidence="3" id="KW-0804">Transcription</keyword>
<dbReference type="InterPro" id="IPR001789">
    <property type="entry name" value="Sig_transdc_resp-reg_receiver"/>
</dbReference>
<dbReference type="EMBL" id="WNKS01000022">
    <property type="protein sequence ID" value="MTV32814.1"/>
    <property type="molecule type" value="Genomic_DNA"/>
</dbReference>
<dbReference type="PROSITE" id="PS50110">
    <property type="entry name" value="RESPONSE_REGULATORY"/>
    <property type="match status" value="1"/>
</dbReference>
<dbReference type="Gene3D" id="3.40.50.2300">
    <property type="match status" value="1"/>
</dbReference>
<dbReference type="Proteomes" id="UP000439113">
    <property type="component" value="Unassembled WGS sequence"/>
</dbReference>
<comment type="caution">
    <text evidence="6">The sequence shown here is derived from an EMBL/GenBank/DDBJ whole genome shotgun (WGS) entry which is preliminary data.</text>
</comment>
<name>A0A6N8DVD6_RHOAC</name>
<accession>A0A6N8DVD6</accession>
<gene>
    <name evidence="6" type="ORF">GJ654_17670</name>
</gene>
<evidence type="ECO:0000256" key="4">
    <source>
        <dbReference type="PROSITE-ProRule" id="PRU00169"/>
    </source>
</evidence>
<evidence type="ECO:0000256" key="2">
    <source>
        <dbReference type="ARBA" id="ARBA00023015"/>
    </source>
</evidence>
<dbReference type="SMART" id="SM00448">
    <property type="entry name" value="REC"/>
    <property type="match status" value="1"/>
</dbReference>
<feature type="domain" description="Response regulatory" evidence="5">
    <location>
        <begin position="5"/>
        <end position="115"/>
    </location>
</feature>
<dbReference type="InterPro" id="IPR011006">
    <property type="entry name" value="CheY-like_superfamily"/>
</dbReference>
<organism evidence="6 7">
    <name type="scientific">Rhodoblastus acidophilus</name>
    <name type="common">Rhodopseudomonas acidophila</name>
    <dbReference type="NCBI Taxonomy" id="1074"/>
    <lineage>
        <taxon>Bacteria</taxon>
        <taxon>Pseudomonadati</taxon>
        <taxon>Pseudomonadota</taxon>
        <taxon>Alphaproteobacteria</taxon>
        <taxon>Hyphomicrobiales</taxon>
        <taxon>Rhodoblastaceae</taxon>
        <taxon>Rhodoblastus</taxon>
    </lineage>
</organism>
<feature type="modified residue" description="4-aspartylphosphate" evidence="4">
    <location>
        <position position="55"/>
    </location>
</feature>
<protein>
    <submittedName>
        <fullName evidence="6">Response regulator</fullName>
    </submittedName>
</protein>
<evidence type="ECO:0000313" key="6">
    <source>
        <dbReference type="EMBL" id="MTV32814.1"/>
    </source>
</evidence>
<dbReference type="GO" id="GO:0000160">
    <property type="term" value="P:phosphorelay signal transduction system"/>
    <property type="evidence" value="ECO:0007669"/>
    <property type="project" value="InterPro"/>
</dbReference>
<dbReference type="RefSeq" id="WP_155447500.1">
    <property type="nucleotide sequence ID" value="NZ_JAOQNR010000021.1"/>
</dbReference>
<reference evidence="6 7" key="1">
    <citation type="submission" date="2019-11" db="EMBL/GenBank/DDBJ databases">
        <title>Whole-genome sequence of a Rhodoblastus acidophilus DSM 142.</title>
        <authorList>
            <person name="Kyndt J.A."/>
            <person name="Meyer T.E."/>
        </authorList>
    </citation>
    <scope>NUCLEOTIDE SEQUENCE [LARGE SCALE GENOMIC DNA]</scope>
    <source>
        <strain evidence="6 7">DSM 142</strain>
    </source>
</reference>
<proteinExistence type="predicted"/>
<evidence type="ECO:0000259" key="5">
    <source>
        <dbReference type="PROSITE" id="PS50110"/>
    </source>
</evidence>
<dbReference type="SUPFAM" id="SSF52172">
    <property type="entry name" value="CheY-like"/>
    <property type="match status" value="1"/>
</dbReference>
<keyword evidence="1 4" id="KW-0597">Phosphoprotein</keyword>
<keyword evidence="2" id="KW-0805">Transcription regulation</keyword>
<dbReference type="AlphaFoldDB" id="A0A6N8DVD6"/>
<sequence>MKPLRILVVEDDSMVALTLAEMLEAQGHDVLAIATTEFEAVTAALDLKPEVMIVDAQLREGSGIGAVDRIQNRIRIAHVFISGDILPIHALRPLATMIQKPFFEADLTRAIQRALDAAA</sequence>
<evidence type="ECO:0000256" key="1">
    <source>
        <dbReference type="ARBA" id="ARBA00022553"/>
    </source>
</evidence>
<dbReference type="PANTHER" id="PTHR44591:SF3">
    <property type="entry name" value="RESPONSE REGULATORY DOMAIN-CONTAINING PROTEIN"/>
    <property type="match status" value="1"/>
</dbReference>
<dbReference type="OrthoDB" id="582170at2"/>